<gene>
    <name evidence="2" type="ORF">PLOB_00022866</name>
</gene>
<evidence type="ECO:0000259" key="1">
    <source>
        <dbReference type="PROSITE" id="PS50234"/>
    </source>
</evidence>
<dbReference type="Gene3D" id="3.40.50.410">
    <property type="entry name" value="von Willebrand factor, type A domain"/>
    <property type="match status" value="1"/>
</dbReference>
<dbReference type="PROSITE" id="PS50234">
    <property type="entry name" value="VWFA"/>
    <property type="match status" value="1"/>
</dbReference>
<sequence>STEFFCKAVADVAFIVDSSGSIGRRNWVKMLQFLKDMVKAFDVGRQKTHIAVVAYSTNANVEFRFNRLMGSAVSEEGYYGLIDRIRFQRGYTFIDKALKLANEQIFSTNFGMRPALPQV</sequence>
<evidence type="ECO:0000313" key="2">
    <source>
        <dbReference type="EMBL" id="CAH3114358.1"/>
    </source>
</evidence>
<feature type="domain" description="VWFA" evidence="1">
    <location>
        <begin position="11"/>
        <end position="119"/>
    </location>
</feature>
<organism evidence="2 3">
    <name type="scientific">Porites lobata</name>
    <dbReference type="NCBI Taxonomy" id="104759"/>
    <lineage>
        <taxon>Eukaryota</taxon>
        <taxon>Metazoa</taxon>
        <taxon>Cnidaria</taxon>
        <taxon>Anthozoa</taxon>
        <taxon>Hexacorallia</taxon>
        <taxon>Scleractinia</taxon>
        <taxon>Fungiina</taxon>
        <taxon>Poritidae</taxon>
        <taxon>Porites</taxon>
    </lineage>
</organism>
<dbReference type="InterPro" id="IPR002035">
    <property type="entry name" value="VWF_A"/>
</dbReference>
<accession>A0ABN8NLQ5</accession>
<dbReference type="PRINTS" id="PR00453">
    <property type="entry name" value="VWFADOMAIN"/>
</dbReference>
<evidence type="ECO:0000313" key="3">
    <source>
        <dbReference type="Proteomes" id="UP001159405"/>
    </source>
</evidence>
<keyword evidence="3" id="KW-1185">Reference proteome</keyword>
<name>A0ABN8NLQ5_9CNID</name>
<comment type="caution">
    <text evidence="2">The sequence shown here is derived from an EMBL/GenBank/DDBJ whole genome shotgun (WGS) entry which is preliminary data.</text>
</comment>
<proteinExistence type="predicted"/>
<dbReference type="InterPro" id="IPR050525">
    <property type="entry name" value="ECM_Assembly_Org"/>
</dbReference>
<dbReference type="PANTHER" id="PTHR24020">
    <property type="entry name" value="COLLAGEN ALPHA"/>
    <property type="match status" value="1"/>
</dbReference>
<reference evidence="2 3" key="1">
    <citation type="submission" date="2022-05" db="EMBL/GenBank/DDBJ databases">
        <authorList>
            <consortium name="Genoscope - CEA"/>
            <person name="William W."/>
        </authorList>
    </citation>
    <scope>NUCLEOTIDE SEQUENCE [LARGE SCALE GENOMIC DNA]</scope>
</reference>
<dbReference type="SUPFAM" id="SSF53300">
    <property type="entry name" value="vWA-like"/>
    <property type="match status" value="1"/>
</dbReference>
<feature type="non-terminal residue" evidence="2">
    <location>
        <position position="1"/>
    </location>
</feature>
<dbReference type="PANTHER" id="PTHR24020:SF20">
    <property type="entry name" value="PH DOMAIN-CONTAINING PROTEIN"/>
    <property type="match status" value="1"/>
</dbReference>
<dbReference type="Pfam" id="PF00092">
    <property type="entry name" value="VWA"/>
    <property type="match status" value="1"/>
</dbReference>
<dbReference type="EMBL" id="CALNXK010000027">
    <property type="protein sequence ID" value="CAH3114358.1"/>
    <property type="molecule type" value="Genomic_DNA"/>
</dbReference>
<protein>
    <recommendedName>
        <fullName evidence="1">VWFA domain-containing protein</fullName>
    </recommendedName>
</protein>
<dbReference type="InterPro" id="IPR036465">
    <property type="entry name" value="vWFA_dom_sf"/>
</dbReference>
<dbReference type="Proteomes" id="UP001159405">
    <property type="component" value="Unassembled WGS sequence"/>
</dbReference>